<evidence type="ECO:0000313" key="2">
    <source>
        <dbReference type="Proteomes" id="UP000324800"/>
    </source>
</evidence>
<comment type="caution">
    <text evidence="1">The sequence shown here is derived from an EMBL/GenBank/DDBJ whole genome shotgun (WGS) entry which is preliminary data.</text>
</comment>
<gene>
    <name evidence="1" type="ORF">EZS28_023312</name>
</gene>
<reference evidence="1 2" key="1">
    <citation type="submission" date="2019-03" db="EMBL/GenBank/DDBJ databases">
        <title>Single cell metagenomics reveals metabolic interactions within the superorganism composed of flagellate Streblomastix strix and complex community of Bacteroidetes bacteria on its surface.</title>
        <authorList>
            <person name="Treitli S.C."/>
            <person name="Kolisko M."/>
            <person name="Husnik F."/>
            <person name="Keeling P."/>
            <person name="Hampl V."/>
        </authorList>
    </citation>
    <scope>NUCLEOTIDE SEQUENCE [LARGE SCALE GENOMIC DNA]</scope>
    <source>
        <strain evidence="1">ST1C</strain>
    </source>
</reference>
<dbReference type="AlphaFoldDB" id="A0A5J4VF28"/>
<organism evidence="1 2">
    <name type="scientific">Streblomastix strix</name>
    <dbReference type="NCBI Taxonomy" id="222440"/>
    <lineage>
        <taxon>Eukaryota</taxon>
        <taxon>Metamonada</taxon>
        <taxon>Preaxostyla</taxon>
        <taxon>Oxymonadida</taxon>
        <taxon>Streblomastigidae</taxon>
        <taxon>Streblomastix</taxon>
    </lineage>
</organism>
<dbReference type="EMBL" id="SNRW01007487">
    <property type="protein sequence ID" value="KAA6381161.1"/>
    <property type="molecule type" value="Genomic_DNA"/>
</dbReference>
<dbReference type="Proteomes" id="UP000324800">
    <property type="component" value="Unassembled WGS sequence"/>
</dbReference>
<name>A0A5J4VF28_9EUKA</name>
<accession>A0A5J4VF28</accession>
<sequence length="338" mass="38439">MDNQIERVERSKRKRVTQTVIDLLDDWEAELVTEDSLELVTPHPFMENIFRKNCEFFQKGVYSMCVYSRVRENGSSIPSITHKYIHCCCIFKGEQSNYDRRSDKIGTTLVHRKCPGLQLKKQLIEASSLKIVSKVAQLSKQFHISHAAPGSNEMIAIIKASMNLQKAFPNESSDTLAPKLNASIIKRTICNINFERWNDSSYACSRCPCTSDGIARLFASLTKDLSVLRTLVAGSTTDGAPALIAGLSLFSESNYSKYLPKNLVRGLHSRSDRLVHLPYEPGDRFYAFIKQPKKTWSIRKNLLSNQMDWIISFCKMGIRTYLADNRCQFGQANSLYQI</sequence>
<evidence type="ECO:0000313" key="1">
    <source>
        <dbReference type="EMBL" id="KAA6381161.1"/>
    </source>
</evidence>
<proteinExistence type="predicted"/>
<protein>
    <submittedName>
        <fullName evidence="1">Uncharacterized protein</fullName>
    </submittedName>
</protein>